<keyword evidence="3" id="KW-1185">Reference proteome</keyword>
<dbReference type="RefSeq" id="WP_281751165.1">
    <property type="nucleotide sequence ID" value="NZ_BRVP01000001.1"/>
</dbReference>
<dbReference type="EMBL" id="BRVP01000001">
    <property type="protein sequence ID" value="GLB51030.1"/>
    <property type="molecule type" value="Genomic_DNA"/>
</dbReference>
<evidence type="ECO:0008006" key="4">
    <source>
        <dbReference type="Google" id="ProtNLM"/>
    </source>
</evidence>
<comment type="caution">
    <text evidence="2">The sequence shown here is derived from an EMBL/GenBank/DDBJ whole genome shotgun (WGS) entry which is preliminary data.</text>
</comment>
<dbReference type="Gene3D" id="3.30.70.2970">
    <property type="entry name" value="Protein of unknown function (DUF541), domain 2"/>
    <property type="match status" value="1"/>
</dbReference>
<feature type="chain" id="PRO_5040724438" description="DUF541 domain-containing protein" evidence="1">
    <location>
        <begin position="20"/>
        <end position="334"/>
    </location>
</feature>
<dbReference type="InterPro" id="IPR007497">
    <property type="entry name" value="SIMPL/DUF541"/>
</dbReference>
<dbReference type="Pfam" id="PF04402">
    <property type="entry name" value="SIMPL"/>
    <property type="match status" value="1"/>
</dbReference>
<evidence type="ECO:0000256" key="1">
    <source>
        <dbReference type="SAM" id="SignalP"/>
    </source>
</evidence>
<evidence type="ECO:0000313" key="3">
    <source>
        <dbReference type="Proteomes" id="UP001143545"/>
    </source>
</evidence>
<gene>
    <name evidence="2" type="ORF">NBRC110019_00690</name>
</gene>
<protein>
    <recommendedName>
        <fullName evidence="4">DUF541 domain-containing protein</fullName>
    </recommendedName>
</protein>
<dbReference type="Gene3D" id="3.30.110.170">
    <property type="entry name" value="Protein of unknown function (DUF541), domain 1"/>
    <property type="match status" value="1"/>
</dbReference>
<organism evidence="2 3">
    <name type="scientific">Neptunitalea chrysea</name>
    <dbReference type="NCBI Taxonomy" id="1647581"/>
    <lineage>
        <taxon>Bacteria</taxon>
        <taxon>Pseudomonadati</taxon>
        <taxon>Bacteroidota</taxon>
        <taxon>Flavobacteriia</taxon>
        <taxon>Flavobacteriales</taxon>
        <taxon>Flavobacteriaceae</taxon>
        <taxon>Neptunitalea</taxon>
    </lineage>
</organism>
<proteinExistence type="predicted"/>
<feature type="signal peptide" evidence="1">
    <location>
        <begin position="1"/>
        <end position="19"/>
    </location>
</feature>
<evidence type="ECO:0000313" key="2">
    <source>
        <dbReference type="EMBL" id="GLB51030.1"/>
    </source>
</evidence>
<keyword evidence="1" id="KW-0732">Signal</keyword>
<sequence length="334" mass="38345">MKKRVTSVLLILGVLHIHAQVKGNYNPEGSFLISRQNVTQTSSLNLQTQDKTLFKATPPTNTIDINIRTLYNVKAAKYVAVFNITQVGETTNQTNTLASERINNIRNILLAKGIHKEDIVTDVISFNPEYETTIEKKLFSKRYVEVPTGFELQENLHIGFDDIILFEDILKACAQNEVYNLIKVDYFIKDLESIYKEIEEKVLATIKQKKTFYEQLGFDLSNYTPQYVEAKYCYTPKDFYKSFQAFNSVSIEAITKKQGVTKAKQQTSYFYQPLTSESFDIVYNPTIIEPVIQVVVHNQLRYIPKPEPIPAPEKEYIIINPSGKTDIQKLKTTL</sequence>
<name>A0A9W6B3S9_9FLAO</name>
<dbReference type="Proteomes" id="UP001143545">
    <property type="component" value="Unassembled WGS sequence"/>
</dbReference>
<dbReference type="AlphaFoldDB" id="A0A9W6B3S9"/>
<accession>A0A9W6B3S9</accession>
<reference evidence="2" key="1">
    <citation type="submission" date="2022-07" db="EMBL/GenBank/DDBJ databases">
        <title>Taxonomy of Novel Oxalotrophic and Methylotrophic Bacteria.</title>
        <authorList>
            <person name="Sahin N."/>
            <person name="Tani A."/>
        </authorList>
    </citation>
    <scope>NUCLEOTIDE SEQUENCE</scope>
    <source>
        <strain evidence="2">AM327</strain>
    </source>
</reference>